<organism evidence="1 2">
    <name type="scientific">Bacteroides thetaiotaomicron dnLKV9</name>
    <dbReference type="NCBI Taxonomy" id="1235785"/>
    <lineage>
        <taxon>Bacteria</taxon>
        <taxon>Pseudomonadati</taxon>
        <taxon>Bacteroidota</taxon>
        <taxon>Bacteroidia</taxon>
        <taxon>Bacteroidales</taxon>
        <taxon>Bacteroidaceae</taxon>
        <taxon>Bacteroides</taxon>
    </lineage>
</organism>
<reference evidence="1 2" key="1">
    <citation type="submission" date="2013-04" db="EMBL/GenBank/DDBJ databases">
        <title>The Genome Sequence of Bacteroides thetaiotaomicron dnLKV9.</title>
        <authorList>
            <consortium name="The Broad Institute Genomics Platform"/>
            <consortium name="The Broad Institute Genome Sequencing Center for Infectious Disease"/>
            <person name="Earl A."/>
            <person name="Xavier R."/>
            <person name="Kuhn K."/>
            <person name="Stappenbeck T."/>
            <person name="Walker B."/>
            <person name="Young S."/>
            <person name="Zeng Q."/>
            <person name="Gargeya S."/>
            <person name="Fitzgerald M."/>
            <person name="Haas B."/>
            <person name="Abouelleil A."/>
            <person name="Allen A.W."/>
            <person name="Alvarado L."/>
            <person name="Arachchi H.M."/>
            <person name="Berlin A.M."/>
            <person name="Chapman S.B."/>
            <person name="Gainer-Dewar J."/>
            <person name="Goldberg J."/>
            <person name="Griggs A."/>
            <person name="Gujja S."/>
            <person name="Hansen M."/>
            <person name="Howarth C."/>
            <person name="Imamovic A."/>
            <person name="Ireland A."/>
            <person name="Larimer J."/>
            <person name="McCowan C."/>
            <person name="Murphy C."/>
            <person name="Pearson M."/>
            <person name="Poon T.W."/>
            <person name="Priest M."/>
            <person name="Roberts A."/>
            <person name="Saif S."/>
            <person name="Shea T."/>
            <person name="Sisk P."/>
            <person name="Sykes S."/>
            <person name="Wortman J."/>
            <person name="Nusbaum C."/>
            <person name="Birren B."/>
        </authorList>
    </citation>
    <scope>NUCLEOTIDE SEQUENCE [LARGE SCALE GENOMIC DNA]</scope>
    <source>
        <strain evidence="2">dnLKV9</strain>
    </source>
</reference>
<name>R9HHW0_BACT4</name>
<accession>R9HHW0</accession>
<protein>
    <submittedName>
        <fullName evidence="1">Uncharacterized protein</fullName>
    </submittedName>
</protein>
<gene>
    <name evidence="1" type="ORF">C799_02591</name>
</gene>
<dbReference type="AlphaFoldDB" id="R9HHW0"/>
<sequence>MYNPIEKLLNEHNDKKTPLDGRMLFAACLGMQTK</sequence>
<evidence type="ECO:0000313" key="1">
    <source>
        <dbReference type="EMBL" id="EOS00740.1"/>
    </source>
</evidence>
<dbReference type="Proteomes" id="UP000014207">
    <property type="component" value="Unassembled WGS sequence"/>
</dbReference>
<dbReference type="HOGENOM" id="CLU_220717_0_0_10"/>
<comment type="caution">
    <text evidence="1">The sequence shown here is derived from an EMBL/GenBank/DDBJ whole genome shotgun (WGS) entry which is preliminary data.</text>
</comment>
<dbReference type="EMBL" id="ASSM01000009">
    <property type="protein sequence ID" value="EOS00740.1"/>
    <property type="molecule type" value="Genomic_DNA"/>
</dbReference>
<evidence type="ECO:0000313" key="2">
    <source>
        <dbReference type="Proteomes" id="UP000014207"/>
    </source>
</evidence>
<proteinExistence type="predicted"/>